<dbReference type="InterPro" id="IPR007197">
    <property type="entry name" value="rSAM"/>
</dbReference>
<dbReference type="AlphaFoldDB" id="A0A2S6HSK3"/>
<evidence type="ECO:0000256" key="2">
    <source>
        <dbReference type="ARBA" id="ARBA00022723"/>
    </source>
</evidence>
<dbReference type="SUPFAM" id="SSF102114">
    <property type="entry name" value="Radical SAM enzymes"/>
    <property type="match status" value="1"/>
</dbReference>
<keyword evidence="2" id="KW-0479">Metal-binding</keyword>
<evidence type="ECO:0000256" key="4">
    <source>
        <dbReference type="ARBA" id="ARBA00023014"/>
    </source>
</evidence>
<dbReference type="GO" id="GO:0046872">
    <property type="term" value="F:metal ion binding"/>
    <property type="evidence" value="ECO:0007669"/>
    <property type="project" value="UniProtKB-KW"/>
</dbReference>
<dbReference type="OrthoDB" id="9808591at2"/>
<organism evidence="6 7">
    <name type="scientific">Lacrimispora xylanisolvens</name>
    <dbReference type="NCBI Taxonomy" id="384636"/>
    <lineage>
        <taxon>Bacteria</taxon>
        <taxon>Bacillati</taxon>
        <taxon>Bacillota</taxon>
        <taxon>Clostridia</taxon>
        <taxon>Lachnospirales</taxon>
        <taxon>Lachnospiraceae</taxon>
        <taxon>Lacrimispora</taxon>
    </lineage>
</organism>
<dbReference type="InterPro" id="IPR058240">
    <property type="entry name" value="rSAM_sf"/>
</dbReference>
<dbReference type="SFLD" id="SFLDS00029">
    <property type="entry name" value="Radical_SAM"/>
    <property type="match status" value="1"/>
</dbReference>
<evidence type="ECO:0000313" key="6">
    <source>
        <dbReference type="EMBL" id="PPK80666.1"/>
    </source>
</evidence>
<dbReference type="EMBL" id="PTJA01000006">
    <property type="protein sequence ID" value="PPK80666.1"/>
    <property type="molecule type" value="Genomic_DNA"/>
</dbReference>
<dbReference type="Pfam" id="PF04055">
    <property type="entry name" value="Radical_SAM"/>
    <property type="match status" value="1"/>
</dbReference>
<dbReference type="Proteomes" id="UP000237749">
    <property type="component" value="Unassembled WGS sequence"/>
</dbReference>
<reference evidence="6 7" key="1">
    <citation type="submission" date="2018-02" db="EMBL/GenBank/DDBJ databases">
        <title>Genomic Encyclopedia of Archaeal and Bacterial Type Strains, Phase II (KMG-II): from individual species to whole genera.</title>
        <authorList>
            <person name="Goeker M."/>
        </authorList>
    </citation>
    <scope>NUCLEOTIDE SEQUENCE [LARGE SCALE GENOMIC DNA]</scope>
    <source>
        <strain evidence="6 7">DSM 3808</strain>
    </source>
</reference>
<dbReference type="PANTHER" id="PTHR11228">
    <property type="entry name" value="RADICAL SAM DOMAIN PROTEIN"/>
    <property type="match status" value="1"/>
</dbReference>
<gene>
    <name evidence="6" type="ORF">BXY41_106256</name>
</gene>
<dbReference type="Gene3D" id="3.20.20.70">
    <property type="entry name" value="Aldolase class I"/>
    <property type="match status" value="1"/>
</dbReference>
<dbReference type="InterPro" id="IPR023885">
    <property type="entry name" value="4Fe4S-binding_SPASM_dom"/>
</dbReference>
<dbReference type="CDD" id="cd21109">
    <property type="entry name" value="SPASM"/>
    <property type="match status" value="1"/>
</dbReference>
<evidence type="ECO:0000256" key="1">
    <source>
        <dbReference type="ARBA" id="ARBA00022691"/>
    </source>
</evidence>
<dbReference type="InterPro" id="IPR013785">
    <property type="entry name" value="Aldolase_TIM"/>
</dbReference>
<dbReference type="SFLD" id="SFLDG01067">
    <property type="entry name" value="SPASM/twitch_domain_containing"/>
    <property type="match status" value="1"/>
</dbReference>
<dbReference type="SFLD" id="SFLDG01386">
    <property type="entry name" value="main_SPASM_domain-containing"/>
    <property type="match status" value="1"/>
</dbReference>
<dbReference type="CDD" id="cd01335">
    <property type="entry name" value="Radical_SAM"/>
    <property type="match status" value="1"/>
</dbReference>
<dbReference type="GO" id="GO:0003824">
    <property type="term" value="F:catalytic activity"/>
    <property type="evidence" value="ECO:0007669"/>
    <property type="project" value="InterPro"/>
</dbReference>
<dbReference type="GO" id="GO:0051536">
    <property type="term" value="F:iron-sulfur cluster binding"/>
    <property type="evidence" value="ECO:0007669"/>
    <property type="project" value="UniProtKB-KW"/>
</dbReference>
<accession>A0A2S6HSK3</accession>
<feature type="domain" description="Radical SAM core" evidence="5">
    <location>
        <begin position="112"/>
        <end position="325"/>
    </location>
</feature>
<name>A0A2S6HSK3_9FIRM</name>
<keyword evidence="3" id="KW-0408">Iron</keyword>
<comment type="caution">
    <text evidence="6">The sequence shown here is derived from an EMBL/GenBank/DDBJ whole genome shotgun (WGS) entry which is preliminary data.</text>
</comment>
<proteinExistence type="predicted"/>
<keyword evidence="4" id="KW-0411">Iron-sulfur</keyword>
<dbReference type="PANTHER" id="PTHR11228:SF7">
    <property type="entry name" value="PQQA PEPTIDE CYCLASE"/>
    <property type="match status" value="1"/>
</dbReference>
<dbReference type="Pfam" id="PF13186">
    <property type="entry name" value="SPASM"/>
    <property type="match status" value="1"/>
</dbReference>
<dbReference type="PROSITE" id="PS51918">
    <property type="entry name" value="RADICAL_SAM"/>
    <property type="match status" value="1"/>
</dbReference>
<evidence type="ECO:0000313" key="7">
    <source>
        <dbReference type="Proteomes" id="UP000237749"/>
    </source>
</evidence>
<sequence length="443" mass="50397">MNNKDQLYYVNNETILRNEPNYYNTKYIYNRKTCKTYILNNTEFLLIESLTSSPKILSEISKNFSYLNSSQLTKILENFIKKNIITTNISSSEKTIKNKKLLPSVRYPVPVMTFPSEIDISLTRRCQLNCIHCNMDANINNKNEIEPEQWYSIFDQLEENKAMKITVSGGEPLMYPYINNIIDNLSNRNLLKVLLTNGVAITNEIAEKLAKAEFNVVMSLDGADSKTHDIFRGSNGAFNKTLNALDLLRNFNINVHLTTVLNKKNINQIEQIISIAESKGVKLLNLVLLDTIGRGKNAIDWIISKDEYLQLKESINTRIDNNSLKIEIDNPKKYLADDTTALFCKAGTFGMAIDCDGKVFPCNLCYKNDFNLIGDATESSLLQIWHNDNWNLFRGEINLGNLTVCNKCEKNNKCSLKACRGKSFIEGDVYGRPYGCPEVSDFV</sequence>
<evidence type="ECO:0000259" key="5">
    <source>
        <dbReference type="PROSITE" id="PS51918"/>
    </source>
</evidence>
<dbReference type="InterPro" id="IPR050377">
    <property type="entry name" value="Radical_SAM_PqqE_MftC-like"/>
</dbReference>
<keyword evidence="1" id="KW-0949">S-adenosyl-L-methionine</keyword>
<evidence type="ECO:0000256" key="3">
    <source>
        <dbReference type="ARBA" id="ARBA00023004"/>
    </source>
</evidence>
<keyword evidence="7" id="KW-1185">Reference proteome</keyword>
<dbReference type="RefSeq" id="WP_104437348.1">
    <property type="nucleotide sequence ID" value="NZ_PTJA01000006.1"/>
</dbReference>
<protein>
    <submittedName>
        <fullName evidence="6">Radical SAM protein with 4Fe4S-binding SPASM domain</fullName>
    </submittedName>
</protein>